<comment type="caution">
    <text evidence="1">The sequence shown here is derived from an EMBL/GenBank/DDBJ whole genome shotgun (WGS) entry which is preliminary data.</text>
</comment>
<reference evidence="1 2" key="1">
    <citation type="submission" date="2016-03" db="EMBL/GenBank/DDBJ databases">
        <title>EvidentialGene: Evidence-directed Construction of Genes on Genomes.</title>
        <authorList>
            <person name="Gilbert D.G."/>
            <person name="Choi J.-H."/>
            <person name="Mockaitis K."/>
            <person name="Colbourne J."/>
            <person name="Pfrender M."/>
        </authorList>
    </citation>
    <scope>NUCLEOTIDE SEQUENCE [LARGE SCALE GENOMIC DNA]</scope>
    <source>
        <strain evidence="1 2">Xinb3</strain>
        <tissue evidence="1">Complete organism</tissue>
    </source>
</reference>
<sequence length="61" mass="7061">MDMFRPAVTAAIEMQASIGTEGFVNVEPTVTFMKRQHRWNSLHDVSSVTEHLRYRLPDKMP</sequence>
<dbReference type="EMBL" id="LRGB01004855">
    <property type="protein sequence ID" value="KZS02260.1"/>
    <property type="molecule type" value="Genomic_DNA"/>
</dbReference>
<keyword evidence="2" id="KW-1185">Reference proteome</keyword>
<dbReference type="Proteomes" id="UP000076858">
    <property type="component" value="Unassembled WGS sequence"/>
</dbReference>
<proteinExistence type="predicted"/>
<evidence type="ECO:0000313" key="1">
    <source>
        <dbReference type="EMBL" id="KZS02260.1"/>
    </source>
</evidence>
<dbReference type="AlphaFoldDB" id="A0A164JE92"/>
<protein>
    <submittedName>
        <fullName evidence="1">Uncharacterized protein</fullName>
    </submittedName>
</protein>
<gene>
    <name evidence="1" type="ORF">APZ42_000765</name>
</gene>
<organism evidence="1 2">
    <name type="scientific">Daphnia magna</name>
    <dbReference type="NCBI Taxonomy" id="35525"/>
    <lineage>
        <taxon>Eukaryota</taxon>
        <taxon>Metazoa</taxon>
        <taxon>Ecdysozoa</taxon>
        <taxon>Arthropoda</taxon>
        <taxon>Crustacea</taxon>
        <taxon>Branchiopoda</taxon>
        <taxon>Diplostraca</taxon>
        <taxon>Cladocera</taxon>
        <taxon>Anomopoda</taxon>
        <taxon>Daphniidae</taxon>
        <taxon>Daphnia</taxon>
    </lineage>
</organism>
<evidence type="ECO:0000313" key="2">
    <source>
        <dbReference type="Proteomes" id="UP000076858"/>
    </source>
</evidence>
<name>A0A164JE92_9CRUS</name>
<accession>A0A164JE92</accession>